<accession>A0A2Z7BCD6</accession>
<sequence>MPLSSRSHPRTCARIGSVSRGQCHIYQNLTRIHLSLFKESRDDMSFLIWTTRSSRITEDLTEDREKYLVRDTRCRRIFAKICSFQPSSPSINTRNPEELPFRAPDLQISRPPDLTSRCAQGVTRGLVLGSGVSPEDSVISTRIPTDTSFLIQRIQGRYVFPYLDDKIVEDHRDLTENRGKYLARDTRCRRIFARICSSQPPSPSINTRHPEELPSRAPDLQISRPPDLTSRGGISSSAGQNSFTSY</sequence>
<protein>
    <submittedName>
        <fullName evidence="2">Uncharacterized protein</fullName>
    </submittedName>
</protein>
<proteinExistence type="predicted"/>
<organism evidence="2 3">
    <name type="scientific">Dorcoceras hygrometricum</name>
    <dbReference type="NCBI Taxonomy" id="472368"/>
    <lineage>
        <taxon>Eukaryota</taxon>
        <taxon>Viridiplantae</taxon>
        <taxon>Streptophyta</taxon>
        <taxon>Embryophyta</taxon>
        <taxon>Tracheophyta</taxon>
        <taxon>Spermatophyta</taxon>
        <taxon>Magnoliopsida</taxon>
        <taxon>eudicotyledons</taxon>
        <taxon>Gunneridae</taxon>
        <taxon>Pentapetalae</taxon>
        <taxon>asterids</taxon>
        <taxon>lamiids</taxon>
        <taxon>Lamiales</taxon>
        <taxon>Gesneriaceae</taxon>
        <taxon>Didymocarpoideae</taxon>
        <taxon>Trichosporeae</taxon>
        <taxon>Loxocarpinae</taxon>
        <taxon>Dorcoceras</taxon>
    </lineage>
</organism>
<evidence type="ECO:0000313" key="2">
    <source>
        <dbReference type="EMBL" id="KZV31687.1"/>
    </source>
</evidence>
<feature type="compositionally biased region" description="Polar residues" evidence="1">
    <location>
        <begin position="232"/>
        <end position="246"/>
    </location>
</feature>
<dbReference type="EMBL" id="KV007458">
    <property type="protein sequence ID" value="KZV31687.1"/>
    <property type="molecule type" value="Genomic_DNA"/>
</dbReference>
<evidence type="ECO:0000313" key="3">
    <source>
        <dbReference type="Proteomes" id="UP000250235"/>
    </source>
</evidence>
<dbReference type="AlphaFoldDB" id="A0A2Z7BCD6"/>
<gene>
    <name evidence="2" type="ORF">F511_00491</name>
</gene>
<evidence type="ECO:0000256" key="1">
    <source>
        <dbReference type="SAM" id="MobiDB-lite"/>
    </source>
</evidence>
<reference evidence="2 3" key="1">
    <citation type="journal article" date="2015" name="Proc. Natl. Acad. Sci. U.S.A.">
        <title>The resurrection genome of Boea hygrometrica: A blueprint for survival of dehydration.</title>
        <authorList>
            <person name="Xiao L."/>
            <person name="Yang G."/>
            <person name="Zhang L."/>
            <person name="Yang X."/>
            <person name="Zhao S."/>
            <person name="Ji Z."/>
            <person name="Zhou Q."/>
            <person name="Hu M."/>
            <person name="Wang Y."/>
            <person name="Chen M."/>
            <person name="Xu Y."/>
            <person name="Jin H."/>
            <person name="Xiao X."/>
            <person name="Hu G."/>
            <person name="Bao F."/>
            <person name="Hu Y."/>
            <person name="Wan P."/>
            <person name="Li L."/>
            <person name="Deng X."/>
            <person name="Kuang T."/>
            <person name="Xiang C."/>
            <person name="Zhu J.K."/>
            <person name="Oliver M.J."/>
            <person name="He Y."/>
        </authorList>
    </citation>
    <scope>NUCLEOTIDE SEQUENCE [LARGE SCALE GENOMIC DNA]</scope>
    <source>
        <strain evidence="3">cv. XS01</strain>
    </source>
</reference>
<name>A0A2Z7BCD6_9LAMI</name>
<keyword evidence="3" id="KW-1185">Reference proteome</keyword>
<feature type="region of interest" description="Disordered" evidence="1">
    <location>
        <begin position="199"/>
        <end position="246"/>
    </location>
</feature>
<dbReference type="Proteomes" id="UP000250235">
    <property type="component" value="Unassembled WGS sequence"/>
</dbReference>